<feature type="binding site" evidence="11">
    <location>
        <begin position="50"/>
        <end position="57"/>
    </location>
    <ligand>
        <name>GTP</name>
        <dbReference type="ChEBI" id="CHEBI:37565"/>
    </ligand>
</feature>
<keyword evidence="5" id="KW-0378">Hydrolase</keyword>
<comment type="similarity">
    <text evidence="11">Belongs to the GTP-binding elongation factor family. EF-G/EF-2 subfamily.</text>
</comment>
<dbReference type="Gene3D" id="2.40.30.10">
    <property type="entry name" value="Translation factors"/>
    <property type="match status" value="1"/>
</dbReference>
<dbReference type="PANTHER" id="PTHR43636">
    <property type="entry name" value="ELONGATION FACTOR G, MITOCHONDRIAL"/>
    <property type="match status" value="1"/>
</dbReference>
<evidence type="ECO:0000256" key="10">
    <source>
        <dbReference type="ARBA" id="ARBA00049117"/>
    </source>
</evidence>
<feature type="binding site" evidence="11">
    <location>
        <begin position="171"/>
        <end position="174"/>
    </location>
    <ligand>
        <name>GTP</name>
        <dbReference type="ChEBI" id="CHEBI:37565"/>
    </ligand>
</feature>
<dbReference type="Pfam" id="PF03144">
    <property type="entry name" value="GTP_EFTU_D2"/>
    <property type="match status" value="1"/>
</dbReference>
<dbReference type="UniPathway" id="UPA00345"/>
<dbReference type="SUPFAM" id="SSF52540">
    <property type="entry name" value="P-loop containing nucleoside triphosphate hydrolases"/>
    <property type="match status" value="1"/>
</dbReference>
<dbReference type="InterPro" id="IPR000795">
    <property type="entry name" value="T_Tr_GTP-bd_dom"/>
</dbReference>
<dbReference type="InterPro" id="IPR020568">
    <property type="entry name" value="Ribosomal_Su5_D2-typ_SF"/>
</dbReference>
<dbReference type="NCBIfam" id="TIGR00231">
    <property type="entry name" value="small_GTP"/>
    <property type="match status" value="1"/>
</dbReference>
<evidence type="ECO:0000256" key="3">
    <source>
        <dbReference type="ARBA" id="ARBA00022741"/>
    </source>
</evidence>
<dbReference type="FunFam" id="3.30.230.10:FF:000003">
    <property type="entry name" value="Elongation factor G"/>
    <property type="match status" value="1"/>
</dbReference>
<dbReference type="InterPro" id="IPR047872">
    <property type="entry name" value="EFG_IV"/>
</dbReference>
<evidence type="ECO:0000256" key="4">
    <source>
        <dbReference type="ARBA" id="ARBA00022768"/>
    </source>
</evidence>
<comment type="catalytic activity">
    <reaction evidence="10">
        <text>GTP + H2O = GDP + phosphate + H(+)</text>
        <dbReference type="Rhea" id="RHEA:19669"/>
        <dbReference type="ChEBI" id="CHEBI:15377"/>
        <dbReference type="ChEBI" id="CHEBI:15378"/>
        <dbReference type="ChEBI" id="CHEBI:37565"/>
        <dbReference type="ChEBI" id="CHEBI:43474"/>
        <dbReference type="ChEBI" id="CHEBI:58189"/>
    </reaction>
    <physiologicalReaction direction="left-to-right" evidence="10">
        <dbReference type="Rhea" id="RHEA:19670"/>
    </physiologicalReaction>
</comment>
<dbReference type="PRINTS" id="PR00315">
    <property type="entry name" value="ELONGATNFCT"/>
</dbReference>
<sequence>TWFIKGVALKPRFNVDLALGLSPQVLINSCRTCSSGIFSNERIRNIGISAHIDSGKTTLTERVLYYTGRIAEIHEVKGKDGVGATMDSMELERQRGITIQSAATYTVWKNHNINIIDTPGHVDFTIEVERALRVLDSAVLVLCAVGGVQCQTMTVNRQMKRYNVPFLTFINKLDRMGANPNRALQQMRTKLNHNAAFVSIPIGLEGNMRGIIDLVEGRSMYFEGPFGQTIRYDEIPADFRAEAEDRRQELVECVANADEMLGEMFLEEKIPTNEDLKAAIRRATVQRLFSPVLVGTALKNKGVQPLLDAVLDYLPNPTEVKNYALLNNEIFFLRNAVDSTHPYVGLAFKLEAGRFGQLTYVRVYQGCLKKGEYIYNTRTSKKVRVQRLVRLHADQLEDVDEVYAGDICALFGIDCASGDTFTSKTNANLSMESIHVPEPVISMSMKPANKNDLDKFSKGINRFTREDPTFRVHFDTESKETIISGMGELHLEIYSQRMEREYNCPCVMGKPKVAFRETISSPVSFDFTHKKQTGGSGQYGKVVGYLEPLDPENNTKVEFEDKTVGTNIPKQFVPAVEKGFREACEKGPLTGHKISGVRFVLEDGAHHLVDSNEFSFIRAGEGALKQAMEKASTAILEPIMSVEIVAPLEFQGVVIAGVNRRHGVITGQDGTEGYFTLHADISLNDMFGYSTELRSNTEGKGEYTMDYSKYQPCLPATQEELINKYLEATGQLPAKKKQWKS</sequence>
<dbReference type="SUPFAM" id="SSF54211">
    <property type="entry name" value="Ribosomal protein S5 domain 2-like"/>
    <property type="match status" value="1"/>
</dbReference>
<dbReference type="InterPro" id="IPR005225">
    <property type="entry name" value="Small_GTP-bd"/>
</dbReference>
<dbReference type="InterPro" id="IPR041095">
    <property type="entry name" value="EFG_II"/>
</dbReference>
<organism evidence="13 14">
    <name type="scientific">Dicentrarchus labrax</name>
    <name type="common">European seabass</name>
    <name type="synonym">Morone labrax</name>
    <dbReference type="NCBI Taxonomy" id="13489"/>
    <lineage>
        <taxon>Eukaryota</taxon>
        <taxon>Metazoa</taxon>
        <taxon>Chordata</taxon>
        <taxon>Craniata</taxon>
        <taxon>Vertebrata</taxon>
        <taxon>Euteleostomi</taxon>
        <taxon>Actinopterygii</taxon>
        <taxon>Neopterygii</taxon>
        <taxon>Teleostei</taxon>
        <taxon>Neoteleostei</taxon>
        <taxon>Acanthomorphata</taxon>
        <taxon>Eupercaria</taxon>
        <taxon>Moronidae</taxon>
        <taxon>Dicentrarchus</taxon>
    </lineage>
</organism>
<dbReference type="PROSITE" id="PS00301">
    <property type="entry name" value="G_TR_1"/>
    <property type="match status" value="1"/>
</dbReference>
<comment type="similarity">
    <text evidence="2">Belongs to the TRAFAC class translation factor GTPase superfamily. Classic translation factor GTPase family. EF-G/EF-2 subfamily.</text>
</comment>
<dbReference type="FunFam" id="3.30.70.240:FF:000001">
    <property type="entry name" value="Elongation factor G"/>
    <property type="match status" value="1"/>
</dbReference>
<dbReference type="InterPro" id="IPR014721">
    <property type="entry name" value="Ribsml_uS5_D2-typ_fold_subgr"/>
</dbReference>
<reference evidence="13" key="2">
    <citation type="submission" date="2025-09" db="UniProtKB">
        <authorList>
            <consortium name="Ensembl"/>
        </authorList>
    </citation>
    <scope>IDENTIFICATION</scope>
</reference>
<dbReference type="InterPro" id="IPR005517">
    <property type="entry name" value="Transl_elong_EFG/EF2_IV"/>
</dbReference>
<reference evidence="13" key="1">
    <citation type="submission" date="2025-08" db="UniProtKB">
        <authorList>
            <consortium name="Ensembl"/>
        </authorList>
    </citation>
    <scope>IDENTIFICATION</scope>
</reference>
<dbReference type="InterPro" id="IPR004540">
    <property type="entry name" value="Transl_elong_EFG/EF2"/>
</dbReference>
<proteinExistence type="inferred from homology"/>
<keyword evidence="6 11" id="KW-0648">Protein biosynthesis</keyword>
<comment type="function">
    <text evidence="11">Mitochondrial GTPase that catalyzes the GTP-dependent ribosomal translocation step during translation elongation. During this step, the ribosome changes from the pre-translocational (PRE) to the post-translocational (POST) state as the newly formed A-site-bound peptidyl-tRNA and P-site-bound deacylated tRNA move to the P and E sites, respectively. Catalyzes the coordinated movement of the two tRNA molecules, the mRNA and conformational changes in the ribosome. Does not mediate the disassembly of ribosomes from messenger RNA at the termination of mitochondrial protein biosynthesis.</text>
</comment>
<dbReference type="Proteomes" id="UP000694389">
    <property type="component" value="Unassembled WGS sequence"/>
</dbReference>
<dbReference type="InterPro" id="IPR031157">
    <property type="entry name" value="G_TR_CS"/>
</dbReference>
<accession>A0A8C4DG13</accession>
<evidence type="ECO:0000256" key="1">
    <source>
        <dbReference type="ARBA" id="ARBA00004173"/>
    </source>
</evidence>
<dbReference type="SUPFAM" id="SSF50447">
    <property type="entry name" value="Translation proteins"/>
    <property type="match status" value="1"/>
</dbReference>
<protein>
    <recommendedName>
        <fullName evidence="11">Elongation factor G, mitochondrial</fullName>
        <shortName evidence="11">EF-Gmt</shortName>
    </recommendedName>
    <alternativeName>
        <fullName evidence="11">Elongation factor G 1, mitochondrial</fullName>
        <shortName evidence="11">mEF-G 1</shortName>
    </alternativeName>
    <alternativeName>
        <fullName evidence="11">Elongation factor G1</fullName>
    </alternativeName>
</protein>
<dbReference type="InterPro" id="IPR035647">
    <property type="entry name" value="EFG_III/V"/>
</dbReference>
<name>A0A8C4DG13_DICLA</name>
<dbReference type="PANTHER" id="PTHR43636:SF2">
    <property type="entry name" value="ELONGATION FACTOR G, MITOCHONDRIAL"/>
    <property type="match status" value="1"/>
</dbReference>
<dbReference type="NCBIfam" id="NF009381">
    <property type="entry name" value="PRK12740.1-5"/>
    <property type="match status" value="1"/>
</dbReference>
<dbReference type="SMART" id="SM00889">
    <property type="entry name" value="EFG_IV"/>
    <property type="match status" value="1"/>
</dbReference>
<dbReference type="SMART" id="SM00838">
    <property type="entry name" value="EFG_C"/>
    <property type="match status" value="1"/>
</dbReference>
<dbReference type="Gene3D" id="3.40.50.300">
    <property type="entry name" value="P-loop containing nucleotide triphosphate hydrolases"/>
    <property type="match status" value="1"/>
</dbReference>
<feature type="binding site" evidence="11">
    <location>
        <begin position="117"/>
        <end position="121"/>
    </location>
    <ligand>
        <name>GTP</name>
        <dbReference type="ChEBI" id="CHEBI:37565"/>
    </ligand>
</feature>
<evidence type="ECO:0000256" key="2">
    <source>
        <dbReference type="ARBA" id="ARBA00005870"/>
    </source>
</evidence>
<dbReference type="InterPro" id="IPR000640">
    <property type="entry name" value="EFG_V-like"/>
</dbReference>
<dbReference type="Gene3D" id="3.30.70.870">
    <property type="entry name" value="Elongation Factor G (Translational Gtpase), domain 3"/>
    <property type="match status" value="1"/>
</dbReference>
<dbReference type="InterPro" id="IPR004161">
    <property type="entry name" value="EFTu-like_2"/>
</dbReference>
<dbReference type="CDD" id="cd01886">
    <property type="entry name" value="EF-G"/>
    <property type="match status" value="1"/>
</dbReference>
<dbReference type="Ensembl" id="ENSDLAT00005004011.2">
    <property type="protein sequence ID" value="ENSDLAP00005003880.2"/>
    <property type="gene ID" value="ENSDLAG00005001159.2"/>
</dbReference>
<dbReference type="GO" id="GO:0003924">
    <property type="term" value="F:GTPase activity"/>
    <property type="evidence" value="ECO:0007669"/>
    <property type="project" value="UniProtKB-UniRule"/>
</dbReference>
<dbReference type="CDD" id="cd16262">
    <property type="entry name" value="EFG_III"/>
    <property type="match status" value="1"/>
</dbReference>
<keyword evidence="4 11" id="KW-0251">Elongation factor</keyword>
<keyword evidence="14" id="KW-1185">Reference proteome</keyword>
<evidence type="ECO:0000256" key="5">
    <source>
        <dbReference type="ARBA" id="ARBA00022801"/>
    </source>
</evidence>
<dbReference type="InterPro" id="IPR009022">
    <property type="entry name" value="EFG_III"/>
</dbReference>
<dbReference type="GeneTree" id="ENSGT00550000074911"/>
<dbReference type="InterPro" id="IPR009000">
    <property type="entry name" value="Transl_B-barrel_sf"/>
</dbReference>
<dbReference type="FunFam" id="3.30.70.870:FF:000008">
    <property type="entry name" value="Elongation factor G, mitochondrial"/>
    <property type="match status" value="1"/>
</dbReference>
<dbReference type="Pfam" id="PF14492">
    <property type="entry name" value="EFG_III"/>
    <property type="match status" value="1"/>
</dbReference>
<dbReference type="AlphaFoldDB" id="A0A8C4DG13"/>
<dbReference type="CDD" id="cd04091">
    <property type="entry name" value="mtEFG1_II_like"/>
    <property type="match status" value="1"/>
</dbReference>
<dbReference type="HAMAP" id="MF_00054_B">
    <property type="entry name" value="EF_G_EF_2_B"/>
    <property type="match status" value="1"/>
</dbReference>
<dbReference type="SUPFAM" id="SSF54980">
    <property type="entry name" value="EF-G C-terminal domain-like"/>
    <property type="match status" value="2"/>
</dbReference>
<comment type="subcellular location">
    <subcellularLocation>
        <location evidence="1 11">Mitochondrion</location>
    </subcellularLocation>
</comment>
<comment type="pathway">
    <text evidence="11">Protein biosynthesis; polypeptide chain elongation.</text>
</comment>
<keyword evidence="3 11" id="KW-0547">Nucleotide-binding</keyword>
<gene>
    <name evidence="11" type="primary">GFM1</name>
    <name evidence="11" type="synonym">EFG1</name>
</gene>
<dbReference type="Pfam" id="PF00009">
    <property type="entry name" value="GTP_EFTU"/>
    <property type="match status" value="1"/>
</dbReference>
<keyword evidence="9 11" id="KW-0342">GTP-binding</keyword>
<dbReference type="GO" id="GO:0003746">
    <property type="term" value="F:translation elongation factor activity"/>
    <property type="evidence" value="ECO:0007669"/>
    <property type="project" value="UniProtKB-UniRule"/>
</dbReference>
<evidence type="ECO:0000256" key="7">
    <source>
        <dbReference type="ARBA" id="ARBA00022946"/>
    </source>
</evidence>
<dbReference type="NCBIfam" id="TIGR00484">
    <property type="entry name" value="EF-G"/>
    <property type="match status" value="1"/>
</dbReference>
<dbReference type="FunFam" id="2.40.30.10:FF:000022">
    <property type="entry name" value="Elongation factor G, mitochondrial"/>
    <property type="match status" value="1"/>
</dbReference>
<dbReference type="InterPro" id="IPR027417">
    <property type="entry name" value="P-loop_NTPase"/>
</dbReference>
<dbReference type="CDD" id="cd01434">
    <property type="entry name" value="EFG_mtEFG1_IV"/>
    <property type="match status" value="1"/>
</dbReference>
<dbReference type="Gene3D" id="3.30.230.10">
    <property type="match status" value="1"/>
</dbReference>
<evidence type="ECO:0000313" key="13">
    <source>
        <dbReference type="Ensembl" id="ENSDLAP00005003880.2"/>
    </source>
</evidence>
<dbReference type="GO" id="GO:0005525">
    <property type="term" value="F:GTP binding"/>
    <property type="evidence" value="ECO:0007669"/>
    <property type="project" value="UniProtKB-UniRule"/>
</dbReference>
<evidence type="ECO:0000256" key="6">
    <source>
        <dbReference type="ARBA" id="ARBA00022917"/>
    </source>
</evidence>
<dbReference type="Gene3D" id="3.30.70.240">
    <property type="match status" value="1"/>
</dbReference>
<dbReference type="GO" id="GO:0005739">
    <property type="term" value="C:mitochondrion"/>
    <property type="evidence" value="ECO:0007669"/>
    <property type="project" value="UniProtKB-SubCell"/>
</dbReference>
<evidence type="ECO:0000259" key="12">
    <source>
        <dbReference type="PROSITE" id="PS51722"/>
    </source>
</evidence>
<feature type="domain" description="Tr-type G" evidence="12">
    <location>
        <begin position="41"/>
        <end position="318"/>
    </location>
</feature>
<dbReference type="Pfam" id="PF03764">
    <property type="entry name" value="EFG_IV"/>
    <property type="match status" value="1"/>
</dbReference>
<evidence type="ECO:0000256" key="8">
    <source>
        <dbReference type="ARBA" id="ARBA00023128"/>
    </source>
</evidence>
<dbReference type="Pfam" id="PF00679">
    <property type="entry name" value="EFG_C"/>
    <property type="match status" value="1"/>
</dbReference>
<dbReference type="GO" id="GO:0070125">
    <property type="term" value="P:mitochondrial translational elongation"/>
    <property type="evidence" value="ECO:0007669"/>
    <property type="project" value="UniProtKB-UniRule"/>
</dbReference>
<evidence type="ECO:0000256" key="11">
    <source>
        <dbReference type="HAMAP-Rule" id="MF_03061"/>
    </source>
</evidence>
<keyword evidence="8 11" id="KW-0496">Mitochondrion</keyword>
<keyword evidence="7" id="KW-0809">Transit peptide</keyword>
<evidence type="ECO:0000256" key="9">
    <source>
        <dbReference type="ARBA" id="ARBA00023134"/>
    </source>
</evidence>
<dbReference type="PROSITE" id="PS51722">
    <property type="entry name" value="G_TR_2"/>
    <property type="match status" value="1"/>
</dbReference>
<dbReference type="FunFam" id="3.40.50.300:FF:000539">
    <property type="entry name" value="Elongation factor G, mitochondrial"/>
    <property type="match status" value="1"/>
</dbReference>
<evidence type="ECO:0000313" key="14">
    <source>
        <dbReference type="Proteomes" id="UP000694389"/>
    </source>
</evidence>